<dbReference type="SUPFAM" id="SSF56037">
    <property type="entry name" value="PheT/TilS domain"/>
    <property type="match status" value="1"/>
</dbReference>
<dbReference type="Gene3D" id="3.50.40.10">
    <property type="entry name" value="Phenylalanyl-trna Synthetase, Chain B, domain 3"/>
    <property type="match status" value="1"/>
</dbReference>
<dbReference type="GO" id="GO:0004826">
    <property type="term" value="F:phenylalanine-tRNA ligase activity"/>
    <property type="evidence" value="ECO:0007669"/>
    <property type="project" value="InterPro"/>
</dbReference>
<feature type="domain" description="B3/B4 tRNA-binding" evidence="1">
    <location>
        <begin position="62"/>
        <end position="213"/>
    </location>
</feature>
<dbReference type="PANTHER" id="PTHR39209:SF2">
    <property type="entry name" value="CYTOPLASMIC PROTEIN"/>
    <property type="match status" value="1"/>
</dbReference>
<sequence>MKFKVNPKIFEDFEEPVIGVILCSGIDNKDDNLQIQKLLREAEEILREKLNNVEISDHPYIAPWRETYRKFGSKPRDFRCSAEALTRIVLRGSEIRKISPLVDLYNLISIKYILPVGAEDLDKMQGDLELTFAQGTEDYTPLGEQENDPPQKGEVIYRDDFGVICRRWNWREGDRTKITKITKNAVVVLESIASIPIKEAVEELASLIKKYCGGQISVFYLDKDSQEIDLKF</sequence>
<accession>A0A0G0KJA4</accession>
<dbReference type="Pfam" id="PF03483">
    <property type="entry name" value="B3_4"/>
    <property type="match status" value="1"/>
</dbReference>
<dbReference type="AlphaFoldDB" id="A0A0G0KJA4"/>
<dbReference type="PANTHER" id="PTHR39209">
    <property type="match status" value="1"/>
</dbReference>
<evidence type="ECO:0000313" key="3">
    <source>
        <dbReference type="Proteomes" id="UP000034324"/>
    </source>
</evidence>
<organism evidence="2 3">
    <name type="scientific">Candidatus Daviesbacteria bacterium GW2011_GWF2_38_6</name>
    <dbReference type="NCBI Taxonomy" id="1618432"/>
    <lineage>
        <taxon>Bacteria</taxon>
        <taxon>Candidatus Daviesiibacteriota</taxon>
    </lineage>
</organism>
<dbReference type="InterPro" id="IPR005146">
    <property type="entry name" value="B3/B4_tRNA-bd"/>
</dbReference>
<keyword evidence="2" id="KW-0436">Ligase</keyword>
<dbReference type="InterPro" id="IPR020825">
    <property type="entry name" value="Phe-tRNA_synthase-like_B3/B4"/>
</dbReference>
<protein>
    <submittedName>
        <fullName evidence="2">Lysine-tRNA ligase</fullName>
    </submittedName>
</protein>
<comment type="caution">
    <text evidence="2">The sequence shown here is derived from an EMBL/GenBank/DDBJ whole genome shotgun (WGS) entry which is preliminary data.</text>
</comment>
<gene>
    <name evidence="2" type="ORF">US99_C0009G0008</name>
</gene>
<name>A0A0G0KJA4_9BACT</name>
<evidence type="ECO:0000313" key="2">
    <source>
        <dbReference type="EMBL" id="KKQ78867.1"/>
    </source>
</evidence>
<proteinExistence type="predicted"/>
<dbReference type="EMBL" id="LBVC01000009">
    <property type="protein sequence ID" value="KKQ78867.1"/>
    <property type="molecule type" value="Genomic_DNA"/>
</dbReference>
<reference evidence="2 3" key="1">
    <citation type="journal article" date="2015" name="Nature">
        <title>rRNA introns, odd ribosomes, and small enigmatic genomes across a large radiation of phyla.</title>
        <authorList>
            <person name="Brown C.T."/>
            <person name="Hug L.A."/>
            <person name="Thomas B.C."/>
            <person name="Sharon I."/>
            <person name="Castelle C.J."/>
            <person name="Singh A."/>
            <person name="Wilkins M.J."/>
            <person name="Williams K.H."/>
            <person name="Banfield J.F."/>
        </authorList>
    </citation>
    <scope>NUCLEOTIDE SEQUENCE [LARGE SCALE GENOMIC DNA]</scope>
</reference>
<evidence type="ECO:0000259" key="1">
    <source>
        <dbReference type="SMART" id="SM00873"/>
    </source>
</evidence>
<dbReference type="Proteomes" id="UP000034324">
    <property type="component" value="Unassembled WGS sequence"/>
</dbReference>
<dbReference type="GO" id="GO:0003723">
    <property type="term" value="F:RNA binding"/>
    <property type="evidence" value="ECO:0007669"/>
    <property type="project" value="InterPro"/>
</dbReference>
<dbReference type="SMART" id="SM00873">
    <property type="entry name" value="B3_4"/>
    <property type="match status" value="1"/>
</dbReference>